<evidence type="ECO:0008006" key="4">
    <source>
        <dbReference type="Google" id="ProtNLM"/>
    </source>
</evidence>
<keyword evidence="1" id="KW-0732">Signal</keyword>
<reference evidence="2" key="1">
    <citation type="submission" date="2021-02" db="EMBL/GenBank/DDBJ databases">
        <title>Abyssanaerobacter marinus gen.nov., sp., nov, anaerobic bacterium isolated from the Onnuri vent field of Indian Ocean and suggestion of Mogibacteriaceae fam. nov., and proposal of reclassification of ambiguous this family's genus member.</title>
        <authorList>
            <person name="Kim Y.J."/>
            <person name="Yang J.-A."/>
        </authorList>
    </citation>
    <scope>NUCLEOTIDE SEQUENCE</scope>
    <source>
        <strain evidence="2">DSM 2634</strain>
    </source>
</reference>
<feature type="chain" id="PRO_5037359721" description="DUF4825 domain-containing protein" evidence="1">
    <location>
        <begin position="33"/>
        <end position="377"/>
    </location>
</feature>
<accession>A0A939D9V4</accession>
<sequence>MKKQFMVKHRKHFITMTCLVAGMLVLTTAVYANYDNAGGYTNYKNAVKNLAFDADNYTADANMTFIMDGEEMTTSEFLYKCNNGDTSQYNLTNDNFSGEASKSEYYSYVNGDKRYVYYPETNMYYESKIDGEKNKTIIPLDDATSKKAVRFAELMADAFVGDLKNNVVLVSEEDGVRKYSIHVEKSQIPEIVNAGLSLMFTANNNSPNSSSYVTYKNYEKTFNAFYKEKTGNDYKSLDYSNLSESEQEALNDIYNAFDKKYSGILEAKGHKGIVLVLANGDYKYYTNYSDYMNSEYAPNEAKTMAMFGDDPYVDDVTMNVTLDEKGRLAENYLEASLMGKDKNGEKHVATMKVNSKIYDYDKTSVDLFNPEGKTKQN</sequence>
<evidence type="ECO:0000313" key="2">
    <source>
        <dbReference type="EMBL" id="MBN7773423.1"/>
    </source>
</evidence>
<evidence type="ECO:0000313" key="3">
    <source>
        <dbReference type="Proteomes" id="UP000664545"/>
    </source>
</evidence>
<protein>
    <recommendedName>
        <fullName evidence="4">DUF4825 domain-containing protein</fullName>
    </recommendedName>
</protein>
<dbReference type="EMBL" id="JAFJZZ010000003">
    <property type="protein sequence ID" value="MBN7773423.1"/>
    <property type="molecule type" value="Genomic_DNA"/>
</dbReference>
<dbReference type="Proteomes" id="UP000664545">
    <property type="component" value="Unassembled WGS sequence"/>
</dbReference>
<gene>
    <name evidence="2" type="ORF">JYB65_08615</name>
</gene>
<evidence type="ECO:0000256" key="1">
    <source>
        <dbReference type="SAM" id="SignalP"/>
    </source>
</evidence>
<comment type="caution">
    <text evidence="2">The sequence shown here is derived from an EMBL/GenBank/DDBJ whole genome shotgun (WGS) entry which is preliminary data.</text>
</comment>
<feature type="signal peptide" evidence="1">
    <location>
        <begin position="1"/>
        <end position="32"/>
    </location>
</feature>
<proteinExistence type="predicted"/>
<organism evidence="2 3">
    <name type="scientific">Clostridium aminobutyricum</name>
    <dbReference type="NCBI Taxonomy" id="33953"/>
    <lineage>
        <taxon>Bacteria</taxon>
        <taxon>Bacillati</taxon>
        <taxon>Bacillota</taxon>
        <taxon>Clostridia</taxon>
        <taxon>Eubacteriales</taxon>
        <taxon>Clostridiaceae</taxon>
        <taxon>Clostridium</taxon>
    </lineage>
</organism>
<dbReference type="AlphaFoldDB" id="A0A939D9V4"/>
<keyword evidence="3" id="KW-1185">Reference proteome</keyword>
<name>A0A939D9V4_CLOAM</name>
<dbReference type="RefSeq" id="WP_206582267.1">
    <property type="nucleotide sequence ID" value="NZ_JAFJZZ010000003.1"/>
</dbReference>